<feature type="domain" description="FAM20 C-terminal" evidence="10">
    <location>
        <begin position="281"/>
        <end position="391"/>
    </location>
</feature>
<keyword evidence="5" id="KW-0325">Glycoprotein</keyword>
<feature type="binding site" evidence="7">
    <location>
        <position position="386"/>
    </location>
    <ligand>
        <name>ATP</name>
        <dbReference type="ChEBI" id="CHEBI:30616"/>
    </ligand>
</feature>
<feature type="binding site" evidence="7">
    <location>
        <position position="214"/>
    </location>
    <ligand>
        <name>ATP</name>
        <dbReference type="ChEBI" id="CHEBI:30616"/>
    </ligand>
</feature>
<feature type="domain" description="FAM20 C-terminal" evidence="10">
    <location>
        <begin position="397"/>
        <end position="464"/>
    </location>
</feature>
<evidence type="ECO:0000256" key="2">
    <source>
        <dbReference type="ARBA" id="ARBA00006557"/>
    </source>
</evidence>
<feature type="binding site" evidence="7">
    <location>
        <position position="198"/>
    </location>
    <ligand>
        <name>ATP</name>
        <dbReference type="ChEBI" id="CHEBI:30616"/>
    </ligand>
</feature>
<comment type="caution">
    <text evidence="11">The sequence shown here is derived from an EMBL/GenBank/DDBJ whole genome shotgun (WGS) entry which is preliminary data.</text>
</comment>
<evidence type="ECO:0000259" key="10">
    <source>
        <dbReference type="Pfam" id="PF06702"/>
    </source>
</evidence>
<keyword evidence="8" id="KW-0479">Metal-binding</keyword>
<evidence type="ECO:0000256" key="4">
    <source>
        <dbReference type="ARBA" id="ARBA00023157"/>
    </source>
</evidence>
<proteinExistence type="inferred from homology"/>
<keyword evidence="8" id="KW-0464">Manganese</keyword>
<evidence type="ECO:0000256" key="1">
    <source>
        <dbReference type="ARBA" id="ARBA00004555"/>
    </source>
</evidence>
<dbReference type="PANTHER" id="PTHR12450">
    <property type="entry name" value="DENTIN MATRIX PROTEIN 4 PROTEIN FAM20"/>
    <property type="match status" value="1"/>
</dbReference>
<organism evidence="11 12">
    <name type="scientific">Batillaria attramentaria</name>
    <dbReference type="NCBI Taxonomy" id="370345"/>
    <lineage>
        <taxon>Eukaryota</taxon>
        <taxon>Metazoa</taxon>
        <taxon>Spiralia</taxon>
        <taxon>Lophotrochozoa</taxon>
        <taxon>Mollusca</taxon>
        <taxon>Gastropoda</taxon>
        <taxon>Caenogastropoda</taxon>
        <taxon>Sorbeoconcha</taxon>
        <taxon>Cerithioidea</taxon>
        <taxon>Batillariidae</taxon>
        <taxon>Batillaria</taxon>
    </lineage>
</organism>
<dbReference type="PANTHER" id="PTHR12450:SF14">
    <property type="entry name" value="GLYCOSAMINOGLYCAN XYLOSYLKINASE"/>
    <property type="match status" value="1"/>
</dbReference>
<dbReference type="GO" id="GO:0005794">
    <property type="term" value="C:Golgi apparatus"/>
    <property type="evidence" value="ECO:0007669"/>
    <property type="project" value="UniProtKB-SubCell"/>
</dbReference>
<feature type="non-terminal residue" evidence="11">
    <location>
        <position position="1"/>
    </location>
</feature>
<feature type="active site" evidence="6">
    <location>
        <position position="381"/>
    </location>
</feature>
<name>A0ABD0LT51_9CAEN</name>
<keyword evidence="7" id="KW-0067">ATP-binding</keyword>
<evidence type="ECO:0000256" key="9">
    <source>
        <dbReference type="SAM" id="Phobius"/>
    </source>
</evidence>
<accession>A0ABD0LT51</accession>
<dbReference type="AlphaFoldDB" id="A0ABD0LT51"/>
<reference evidence="11 12" key="1">
    <citation type="journal article" date="2023" name="Sci. Data">
        <title>Genome assembly of the Korean intertidal mud-creeper Batillaria attramentaria.</title>
        <authorList>
            <person name="Patra A.K."/>
            <person name="Ho P.T."/>
            <person name="Jun S."/>
            <person name="Lee S.J."/>
            <person name="Kim Y."/>
            <person name="Won Y.J."/>
        </authorList>
    </citation>
    <scope>NUCLEOTIDE SEQUENCE [LARGE SCALE GENOMIC DNA]</scope>
    <source>
        <strain evidence="11">Wonlab-2016</strain>
    </source>
</reference>
<evidence type="ECO:0000313" key="12">
    <source>
        <dbReference type="Proteomes" id="UP001519460"/>
    </source>
</evidence>
<evidence type="ECO:0000256" key="6">
    <source>
        <dbReference type="PIRSR" id="PIRSR624869-1"/>
    </source>
</evidence>
<protein>
    <recommendedName>
        <fullName evidence="10">FAM20 C-terminal domain-containing protein</fullName>
    </recommendedName>
</protein>
<gene>
    <name evidence="11" type="ORF">BaRGS_00006227</name>
</gene>
<keyword evidence="3" id="KW-0333">Golgi apparatus</keyword>
<keyword evidence="9" id="KW-0812">Transmembrane</keyword>
<evidence type="ECO:0000256" key="5">
    <source>
        <dbReference type="ARBA" id="ARBA00023180"/>
    </source>
</evidence>
<keyword evidence="7" id="KW-0547">Nucleotide-binding</keyword>
<comment type="subcellular location">
    <subcellularLocation>
        <location evidence="1">Golgi apparatus</location>
    </subcellularLocation>
</comment>
<dbReference type="InterPro" id="IPR009581">
    <property type="entry name" value="FAM20_C"/>
</dbReference>
<keyword evidence="4" id="KW-1015">Disulfide bond</keyword>
<evidence type="ECO:0000256" key="7">
    <source>
        <dbReference type="PIRSR" id="PIRSR624869-2"/>
    </source>
</evidence>
<feature type="transmembrane region" description="Helical" evidence="9">
    <location>
        <begin position="56"/>
        <end position="75"/>
    </location>
</feature>
<feature type="binding site" evidence="7">
    <location>
        <begin position="313"/>
        <end position="316"/>
    </location>
    <ligand>
        <name>ATP</name>
        <dbReference type="ChEBI" id="CHEBI:30616"/>
    </ligand>
</feature>
<dbReference type="Proteomes" id="UP001519460">
    <property type="component" value="Unassembled WGS sequence"/>
</dbReference>
<dbReference type="InterPro" id="IPR024869">
    <property type="entry name" value="FAM20"/>
</dbReference>
<dbReference type="EMBL" id="JACVVK020000025">
    <property type="protein sequence ID" value="KAK7502652.1"/>
    <property type="molecule type" value="Genomic_DNA"/>
</dbReference>
<sequence length="469" mass="52790">EGRTVAMDTGVFYVSGDLSRDETHDLLSDDEVFDDEDDASGLHGRPSGASRLKRRFQFLVVGTILFMLTVSFLILKPEIFASSSASSGPVGAFGAQPNGGEEVIVNRIQLPAENGKLQGGELDGKPVMVYKVIEELAREYSVDFGYQLRKDQSPWQIAAKWVSAREVLPEKAPELGAILNAMATSEIIAVDNGIGGTQLKLSMKLAGGQLVAFKPKWYERDYIVEGAPYAGRDRHNGEIAAFHLSRILGFRRTPLAVGRVLNLRKDIAPIATQDLWKTFHDIDGNLCFYGKCHYCNKDNMLCADGDRLEGTVILWLPTNIKLRTERHPWRRLYRDRLLAKWEKDESYCSIVRQVDPYRNNSYILLDIIDTAVFDYLIGNADRHHYEVIKGADKGMLCCSIRYSTWQRLLSLQNSVLSSVLNLVMVSDPIHPVLTQLHLDALDRRLDKVLQEVQQCIDLNGMETVIMDDR</sequence>
<keyword evidence="9" id="KW-1133">Transmembrane helix</keyword>
<evidence type="ECO:0000256" key="3">
    <source>
        <dbReference type="ARBA" id="ARBA00023034"/>
    </source>
</evidence>
<keyword evidence="9" id="KW-0472">Membrane</keyword>
<feature type="binding site" evidence="8">
    <location>
        <position position="233"/>
    </location>
    <ligand>
        <name>Mn(2+)</name>
        <dbReference type="ChEBI" id="CHEBI:29035"/>
    </ligand>
</feature>
<comment type="cofactor">
    <cofactor evidence="8">
        <name>Mn(2+)</name>
        <dbReference type="ChEBI" id="CHEBI:29035"/>
    </cofactor>
</comment>
<evidence type="ECO:0000256" key="8">
    <source>
        <dbReference type="PIRSR" id="PIRSR624869-3"/>
    </source>
</evidence>
<dbReference type="Pfam" id="PF06702">
    <property type="entry name" value="Fam20C"/>
    <property type="match status" value="2"/>
</dbReference>
<evidence type="ECO:0000313" key="11">
    <source>
        <dbReference type="EMBL" id="KAK7502652.1"/>
    </source>
</evidence>
<comment type="similarity">
    <text evidence="2">Belongs to the FAM20 family.</text>
</comment>
<keyword evidence="12" id="KW-1185">Reference proteome</keyword>